<gene>
    <name evidence="1" type="ORF">FWILDA_LOCUS20085</name>
</gene>
<dbReference type="AlphaFoldDB" id="A0A9W4TCU3"/>
<keyword evidence="2" id="KW-1185">Reference proteome</keyword>
<reference evidence="1" key="1">
    <citation type="submission" date="2022-08" db="EMBL/GenBank/DDBJ databases">
        <authorList>
            <person name="Kallberg Y."/>
            <person name="Tangrot J."/>
            <person name="Rosling A."/>
        </authorList>
    </citation>
    <scope>NUCLEOTIDE SEQUENCE</scope>
    <source>
        <strain evidence="1">Wild A</strain>
    </source>
</reference>
<dbReference type="EMBL" id="CAMKVN010027755">
    <property type="protein sequence ID" value="CAI2201480.1"/>
    <property type="molecule type" value="Genomic_DNA"/>
</dbReference>
<proteinExistence type="predicted"/>
<evidence type="ECO:0000313" key="1">
    <source>
        <dbReference type="EMBL" id="CAI2201480.1"/>
    </source>
</evidence>
<protein>
    <submittedName>
        <fullName evidence="1">3090_t:CDS:1</fullName>
    </submittedName>
</protein>
<dbReference type="Proteomes" id="UP001153678">
    <property type="component" value="Unassembled WGS sequence"/>
</dbReference>
<sequence>NNISSVFGKNPEVWDIEYCFEFKEYPRTSEIGVATVYNVD</sequence>
<evidence type="ECO:0000313" key="2">
    <source>
        <dbReference type="Proteomes" id="UP001153678"/>
    </source>
</evidence>
<name>A0A9W4TCU3_9GLOM</name>
<feature type="non-terminal residue" evidence="1">
    <location>
        <position position="40"/>
    </location>
</feature>
<organism evidence="1 2">
    <name type="scientific">Funneliformis geosporum</name>
    <dbReference type="NCBI Taxonomy" id="1117311"/>
    <lineage>
        <taxon>Eukaryota</taxon>
        <taxon>Fungi</taxon>
        <taxon>Fungi incertae sedis</taxon>
        <taxon>Mucoromycota</taxon>
        <taxon>Glomeromycotina</taxon>
        <taxon>Glomeromycetes</taxon>
        <taxon>Glomerales</taxon>
        <taxon>Glomeraceae</taxon>
        <taxon>Funneliformis</taxon>
    </lineage>
</organism>
<comment type="caution">
    <text evidence="1">The sequence shown here is derived from an EMBL/GenBank/DDBJ whole genome shotgun (WGS) entry which is preliminary data.</text>
</comment>
<accession>A0A9W4TCU3</accession>
<feature type="non-terminal residue" evidence="1">
    <location>
        <position position="1"/>
    </location>
</feature>